<dbReference type="KEGG" id="osn:115212946"/>
<feature type="domain" description="HMG box" evidence="4">
    <location>
        <begin position="102"/>
        <end position="168"/>
    </location>
</feature>
<keyword evidence="2" id="KW-0539">Nucleus</keyword>
<dbReference type="Pfam" id="PF00505">
    <property type="entry name" value="HMG_box"/>
    <property type="match status" value="1"/>
</dbReference>
<dbReference type="CDD" id="cd22005">
    <property type="entry name" value="HMG-box_AtHMGB1-like"/>
    <property type="match status" value="1"/>
</dbReference>
<dbReference type="GO" id="GO:0003677">
    <property type="term" value="F:DNA binding"/>
    <property type="evidence" value="ECO:0007669"/>
    <property type="project" value="UniProtKB-UniRule"/>
</dbReference>
<dbReference type="PROSITE" id="PS50118">
    <property type="entry name" value="HMG_BOX_2"/>
    <property type="match status" value="2"/>
</dbReference>
<evidence type="ECO:0000313" key="7">
    <source>
        <dbReference type="RefSeq" id="XP_036359528.1"/>
    </source>
</evidence>
<dbReference type="InterPro" id="IPR036910">
    <property type="entry name" value="HMG_box_dom_sf"/>
</dbReference>
<dbReference type="SMART" id="SM00398">
    <property type="entry name" value="HMG"/>
    <property type="match status" value="2"/>
</dbReference>
<dbReference type="GO" id="GO:0005634">
    <property type="term" value="C:nucleus"/>
    <property type="evidence" value="ECO:0007669"/>
    <property type="project" value="UniProtKB-UniRule"/>
</dbReference>
<dbReference type="GO" id="GO:0006357">
    <property type="term" value="P:regulation of transcription by RNA polymerase II"/>
    <property type="evidence" value="ECO:0007669"/>
    <property type="project" value="TreeGrafter"/>
</dbReference>
<dbReference type="RefSeq" id="XP_036359528.1">
    <property type="nucleotide sequence ID" value="XM_036503635.1"/>
</dbReference>
<proteinExistence type="predicted"/>
<organism evidence="5 6">
    <name type="scientific">Octopus sinensis</name>
    <name type="common">East Asian common octopus</name>
    <dbReference type="NCBI Taxonomy" id="2607531"/>
    <lineage>
        <taxon>Eukaryota</taxon>
        <taxon>Metazoa</taxon>
        <taxon>Spiralia</taxon>
        <taxon>Lophotrochozoa</taxon>
        <taxon>Mollusca</taxon>
        <taxon>Cephalopoda</taxon>
        <taxon>Coleoidea</taxon>
        <taxon>Octopodiformes</taxon>
        <taxon>Octopoda</taxon>
        <taxon>Incirrata</taxon>
        <taxon>Octopodidae</taxon>
        <taxon>Octopus</taxon>
    </lineage>
</organism>
<dbReference type="PANTHER" id="PTHR48112">
    <property type="entry name" value="HIGH MOBILITY GROUP PROTEIN DSP1"/>
    <property type="match status" value="1"/>
</dbReference>
<dbReference type="InterPro" id="IPR050342">
    <property type="entry name" value="HMGB"/>
</dbReference>
<feature type="domain" description="HMG box" evidence="4">
    <location>
        <begin position="23"/>
        <end position="92"/>
    </location>
</feature>
<dbReference type="RefSeq" id="XP_029637652.1">
    <property type="nucleotide sequence ID" value="XM_029781792.2"/>
</dbReference>
<dbReference type="Proteomes" id="UP000515154">
    <property type="component" value="Linkage group LG6"/>
</dbReference>
<dbReference type="Pfam" id="PF09011">
    <property type="entry name" value="HMG_box_2"/>
    <property type="match status" value="1"/>
</dbReference>
<name>A0A6P7SH00_9MOLL</name>
<accession>A0A6P7SH00</accession>
<feature type="region of interest" description="Disordered" evidence="3">
    <location>
        <begin position="1"/>
        <end position="25"/>
    </location>
</feature>
<keyword evidence="5" id="KW-1185">Reference proteome</keyword>
<feature type="compositionally biased region" description="Basic and acidic residues" evidence="3">
    <location>
        <begin position="85"/>
        <end position="95"/>
    </location>
</feature>
<dbReference type="Gene3D" id="1.10.30.10">
    <property type="entry name" value="High mobility group box domain"/>
    <property type="match status" value="2"/>
</dbReference>
<feature type="region of interest" description="Disordered" evidence="3">
    <location>
        <begin position="168"/>
        <end position="229"/>
    </location>
</feature>
<feature type="region of interest" description="Disordered" evidence="3">
    <location>
        <begin position="85"/>
        <end position="106"/>
    </location>
</feature>
<feature type="DNA-binding region" description="HMG box" evidence="2">
    <location>
        <begin position="102"/>
        <end position="168"/>
    </location>
</feature>
<sequence>MGRLPAAAAKGRKKKKPKDVNRPKRTTSAYFYYMAHCREQANKSGTTIPKVSDFTKECSEKWKALTAVQKKPFDEKAAKDKARYVKEMSDYKQKNSGDPNKPKRPQSSYFLFLNDFRVKMNGKGIDHKEILRLAGEEWRKMTDDVKKPYEKRNREEKKKYDVAIAEYKKRSGEQIKGAPSVKKAKVVVEEEEEDDEEEADDDEEEAEEEEEEADEEEEEEDEDDDEEDE</sequence>
<dbReference type="SUPFAM" id="SSF47095">
    <property type="entry name" value="HMG-box"/>
    <property type="match status" value="2"/>
</dbReference>
<dbReference type="InterPro" id="IPR009071">
    <property type="entry name" value="HMG_box_dom"/>
</dbReference>
<reference evidence="6 7" key="1">
    <citation type="submission" date="2025-08" db="UniProtKB">
        <authorList>
            <consortium name="RefSeq"/>
        </authorList>
    </citation>
    <scope>IDENTIFICATION</scope>
</reference>
<feature type="compositionally biased region" description="Acidic residues" evidence="3">
    <location>
        <begin position="189"/>
        <end position="229"/>
    </location>
</feature>
<dbReference type="PANTHER" id="PTHR48112:SF22">
    <property type="entry name" value="MITOCHONDRIAL TRANSCRIPTION FACTOR A, ISOFORM B"/>
    <property type="match status" value="1"/>
</dbReference>
<dbReference type="AlphaFoldDB" id="A0A6P7SH00"/>
<evidence type="ECO:0000313" key="6">
    <source>
        <dbReference type="RefSeq" id="XP_029637652.1"/>
    </source>
</evidence>
<evidence type="ECO:0000256" key="2">
    <source>
        <dbReference type="PROSITE-ProRule" id="PRU00267"/>
    </source>
</evidence>
<evidence type="ECO:0000313" key="5">
    <source>
        <dbReference type="Proteomes" id="UP000515154"/>
    </source>
</evidence>
<evidence type="ECO:0000256" key="1">
    <source>
        <dbReference type="ARBA" id="ARBA00023125"/>
    </source>
</evidence>
<keyword evidence="1 2" id="KW-0238">DNA-binding</keyword>
<evidence type="ECO:0000259" key="4">
    <source>
        <dbReference type="PROSITE" id="PS50118"/>
    </source>
</evidence>
<protein>
    <submittedName>
        <fullName evidence="6">High mobility group protein B1 isoform X1</fullName>
    </submittedName>
    <submittedName>
        <fullName evidence="7">High mobility group protein B1 isoform X2</fullName>
    </submittedName>
</protein>
<gene>
    <name evidence="6 7" type="primary">LOC115212946</name>
</gene>
<feature type="DNA-binding region" description="HMG box" evidence="2">
    <location>
        <begin position="23"/>
        <end position="92"/>
    </location>
</feature>
<dbReference type="PRINTS" id="PR00886">
    <property type="entry name" value="HIGHMOBLTY12"/>
</dbReference>
<evidence type="ECO:0000256" key="3">
    <source>
        <dbReference type="SAM" id="MobiDB-lite"/>
    </source>
</evidence>